<dbReference type="GO" id="GO:0004371">
    <property type="term" value="F:glycerone kinase activity"/>
    <property type="evidence" value="ECO:0007669"/>
    <property type="project" value="InterPro"/>
</dbReference>
<name>A0A6J7KJV2_9ZZZZ</name>
<dbReference type="SUPFAM" id="SSF82549">
    <property type="entry name" value="DAK1/DegV-like"/>
    <property type="match status" value="1"/>
</dbReference>
<gene>
    <name evidence="2" type="ORF">UFOPK3772_01781</name>
</gene>
<dbReference type="PROSITE" id="PS51481">
    <property type="entry name" value="DHAK"/>
    <property type="match status" value="1"/>
</dbReference>
<dbReference type="PANTHER" id="PTHR28629">
    <property type="entry name" value="TRIOKINASE/FMN CYCLASE"/>
    <property type="match status" value="1"/>
</dbReference>
<dbReference type="GO" id="GO:0005829">
    <property type="term" value="C:cytosol"/>
    <property type="evidence" value="ECO:0007669"/>
    <property type="project" value="TreeGrafter"/>
</dbReference>
<dbReference type="InterPro" id="IPR050861">
    <property type="entry name" value="Dihydroxyacetone_Kinase"/>
</dbReference>
<protein>
    <submittedName>
        <fullName evidence="2">Unannotated protein</fullName>
    </submittedName>
</protein>
<accession>A0A6J7KJV2</accession>
<dbReference type="Pfam" id="PF02733">
    <property type="entry name" value="Dak1"/>
    <property type="match status" value="1"/>
</dbReference>
<dbReference type="Gene3D" id="3.40.50.10440">
    <property type="entry name" value="Dihydroxyacetone kinase, domain 1"/>
    <property type="match status" value="1"/>
</dbReference>
<dbReference type="FunFam" id="3.40.50.10440:FF:000001">
    <property type="entry name" value="Dihydroxyacetone kinase, DhaK subunit"/>
    <property type="match status" value="1"/>
</dbReference>
<dbReference type="EMBL" id="CAFBNE010000055">
    <property type="protein sequence ID" value="CAB4954759.1"/>
    <property type="molecule type" value="Genomic_DNA"/>
</dbReference>
<feature type="domain" description="DhaK" evidence="1">
    <location>
        <begin position="11"/>
        <end position="332"/>
    </location>
</feature>
<sequence>MIMRTRWMFNDRKNIVEEMLDGYIAAHSNLIALSNGLVVRASRKPEGRVGLVVANGTGHEPAMIGWVGPGLLDVNVPGPIFSSPGPAQIIAGIKEADRGAGVLLLVSSHAGDIMNATLAREEAVSAGLQVAMAILYDDIASAPSDRAEDRRGGPGLFFVWKIVGALAERGANLAECSEMARRVRDSTRSISGAMGTVVHPVSGQALGNADGTHLAVGMGVHGEPGTVVDDGLLADDVCEMLIDRLVEDAELTAGARVALMVNNSGSLTLMELSILYRGASAALKARGIGVSRSWMGSYATTLDQAGFALAISRLDDELLELYDAPARSGGFWMGEANS</sequence>
<dbReference type="InterPro" id="IPR004006">
    <property type="entry name" value="DhaK_dom"/>
</dbReference>
<dbReference type="GO" id="GO:0019563">
    <property type="term" value="P:glycerol catabolic process"/>
    <property type="evidence" value="ECO:0007669"/>
    <property type="project" value="TreeGrafter"/>
</dbReference>
<proteinExistence type="predicted"/>
<evidence type="ECO:0000259" key="1">
    <source>
        <dbReference type="PROSITE" id="PS51481"/>
    </source>
</evidence>
<organism evidence="2">
    <name type="scientific">freshwater metagenome</name>
    <dbReference type="NCBI Taxonomy" id="449393"/>
    <lineage>
        <taxon>unclassified sequences</taxon>
        <taxon>metagenomes</taxon>
        <taxon>ecological metagenomes</taxon>
    </lineage>
</organism>
<reference evidence="2" key="1">
    <citation type="submission" date="2020-05" db="EMBL/GenBank/DDBJ databases">
        <authorList>
            <person name="Chiriac C."/>
            <person name="Salcher M."/>
            <person name="Ghai R."/>
            <person name="Kavagutti S V."/>
        </authorList>
    </citation>
    <scope>NUCLEOTIDE SEQUENCE</scope>
</reference>
<evidence type="ECO:0000313" key="2">
    <source>
        <dbReference type="EMBL" id="CAB4954759.1"/>
    </source>
</evidence>
<dbReference type="PANTHER" id="PTHR28629:SF4">
    <property type="entry name" value="TRIOKINASE_FMN CYCLASE"/>
    <property type="match status" value="1"/>
</dbReference>
<dbReference type="Gene3D" id="3.30.1180.20">
    <property type="entry name" value="Dihydroxyacetone kinase, domain 2"/>
    <property type="match status" value="1"/>
</dbReference>
<dbReference type="AlphaFoldDB" id="A0A6J7KJV2"/>